<comment type="caution">
    <text evidence="7">The sequence shown here is derived from an EMBL/GenBank/DDBJ whole genome shotgun (WGS) entry which is preliminary data.</text>
</comment>
<dbReference type="GO" id="GO:0046872">
    <property type="term" value="F:metal ion binding"/>
    <property type="evidence" value="ECO:0007669"/>
    <property type="project" value="UniProtKB-KW"/>
</dbReference>
<evidence type="ECO:0000256" key="4">
    <source>
        <dbReference type="PIRSR" id="PIRSR603782-2"/>
    </source>
</evidence>
<dbReference type="Gene3D" id="3.40.30.10">
    <property type="entry name" value="Glutaredoxin"/>
    <property type="match status" value="1"/>
</dbReference>
<evidence type="ECO:0000256" key="3">
    <source>
        <dbReference type="PIRSR" id="PIRSR603782-1"/>
    </source>
</evidence>
<feature type="domain" description="Thioredoxin" evidence="6">
    <location>
        <begin position="54"/>
        <end position="229"/>
    </location>
</feature>
<dbReference type="OrthoDB" id="9811998at2"/>
<evidence type="ECO:0000313" key="8">
    <source>
        <dbReference type="EMBL" id="PRX15474.1"/>
    </source>
</evidence>
<dbReference type="Proteomes" id="UP000028531">
    <property type="component" value="Unassembled WGS sequence"/>
</dbReference>
<dbReference type="EMBL" id="JPJI01000032">
    <property type="protein sequence ID" value="KEZ92633.1"/>
    <property type="molecule type" value="Genomic_DNA"/>
</dbReference>
<evidence type="ECO:0000259" key="6">
    <source>
        <dbReference type="PROSITE" id="PS51352"/>
    </source>
</evidence>
<keyword evidence="5" id="KW-1133">Transmembrane helix</keyword>
<dbReference type="InterPro" id="IPR036249">
    <property type="entry name" value="Thioredoxin-like_sf"/>
</dbReference>
<dbReference type="PANTHER" id="PTHR12151:SF25">
    <property type="entry name" value="LINALOOL DEHYDRATASE_ISOMERASE DOMAIN-CONTAINING PROTEIN"/>
    <property type="match status" value="1"/>
</dbReference>
<reference evidence="7 9" key="1">
    <citation type="submission" date="2014-07" db="EMBL/GenBank/DDBJ databases">
        <title>Draft genome sequence of Nonlabens ulvanivorans, an ulvan degrading bacterium.</title>
        <authorList>
            <person name="Kopel M."/>
            <person name="Helbert W."/>
            <person name="Henrissat B."/>
            <person name="Doniger T."/>
            <person name="Banin E."/>
        </authorList>
    </citation>
    <scope>NUCLEOTIDE SEQUENCE [LARGE SCALE GENOMIC DNA]</scope>
    <source>
        <strain evidence="7 9">PLR</strain>
    </source>
</reference>
<reference evidence="8 10" key="2">
    <citation type="submission" date="2018-03" db="EMBL/GenBank/DDBJ databases">
        <title>Genomic Encyclopedia of Archaeal and Bacterial Type Strains, Phase II (KMG-II): from individual species to whole genera.</title>
        <authorList>
            <person name="Goeker M."/>
        </authorList>
    </citation>
    <scope>NUCLEOTIDE SEQUENCE [LARGE SCALE GENOMIC DNA]</scope>
    <source>
        <strain evidence="8 10">DSM 22727</strain>
    </source>
</reference>
<gene>
    <name evidence="7" type="ORF">IL45_10830</name>
    <name evidence="8" type="ORF">LY02_00691</name>
</gene>
<evidence type="ECO:0000313" key="10">
    <source>
        <dbReference type="Proteomes" id="UP000239997"/>
    </source>
</evidence>
<feature type="binding site" evidence="3">
    <location>
        <position position="92"/>
    </location>
    <ligand>
        <name>Cu cation</name>
        <dbReference type="ChEBI" id="CHEBI:23378"/>
    </ligand>
</feature>
<organism evidence="7 9">
    <name type="scientific">Nonlabens ulvanivorans</name>
    <name type="common">Persicivirga ulvanivorans</name>
    <dbReference type="NCBI Taxonomy" id="906888"/>
    <lineage>
        <taxon>Bacteria</taxon>
        <taxon>Pseudomonadati</taxon>
        <taxon>Bacteroidota</taxon>
        <taxon>Flavobacteriia</taxon>
        <taxon>Flavobacteriales</taxon>
        <taxon>Flavobacteriaceae</taxon>
        <taxon>Nonlabens</taxon>
    </lineage>
</organism>
<protein>
    <submittedName>
        <fullName evidence="7">Cytochrome c oxidase Cu(A) center assembly protein</fullName>
    </submittedName>
    <submittedName>
        <fullName evidence="8">Protein SCO1/2</fullName>
    </submittedName>
</protein>
<evidence type="ECO:0000256" key="5">
    <source>
        <dbReference type="SAM" id="Phobius"/>
    </source>
</evidence>
<dbReference type="Pfam" id="PF02630">
    <property type="entry name" value="SCO1-SenC"/>
    <property type="match status" value="1"/>
</dbReference>
<dbReference type="Proteomes" id="UP000239997">
    <property type="component" value="Unassembled WGS sequence"/>
</dbReference>
<keyword evidence="2 3" id="KW-0186">Copper</keyword>
<accession>A0A084JUJ9</accession>
<dbReference type="RefSeq" id="WP_036583686.1">
    <property type="nucleotide sequence ID" value="NZ_JPJI01000032.1"/>
</dbReference>
<comment type="similarity">
    <text evidence="1">Belongs to the SCO1/2 family.</text>
</comment>
<name>A0A084JUJ9_NONUL</name>
<dbReference type="PROSITE" id="PS51352">
    <property type="entry name" value="THIOREDOXIN_2"/>
    <property type="match status" value="1"/>
</dbReference>
<feature type="binding site" evidence="3">
    <location>
        <position position="96"/>
    </location>
    <ligand>
        <name>Cu cation</name>
        <dbReference type="ChEBI" id="CHEBI:23378"/>
    </ligand>
</feature>
<feature type="disulfide bond" description="Redox-active" evidence="4">
    <location>
        <begin position="92"/>
        <end position="96"/>
    </location>
</feature>
<keyword evidence="5" id="KW-0812">Transmembrane</keyword>
<feature type="binding site" evidence="3">
    <location>
        <position position="181"/>
    </location>
    <ligand>
        <name>Cu cation</name>
        <dbReference type="ChEBI" id="CHEBI:23378"/>
    </ligand>
</feature>
<sequence>MSKSKDTPYYIGLGIIILIFGYFAVTNIVHYINKDKVVDSNRSEDRAPVADKFLKKFNTVPDFEFVDQNGDTITNESLKGKVYIVDFFFTSCPTICAPMSHNLKTVQDELKSHPDFKILSVSIDPDYDKQPVLKNYADRHDAIDGLWHFARGDKEATFKLAREGFSAYVGESQDSLIKFEHSGNFALVDREGKIRSRKDAYGNWMMVYNGVEENGIAPQLKEIIEDAQTLLNK</sequence>
<dbReference type="EMBL" id="PVNA01000001">
    <property type="protein sequence ID" value="PRX15474.1"/>
    <property type="molecule type" value="Genomic_DNA"/>
</dbReference>
<evidence type="ECO:0000313" key="7">
    <source>
        <dbReference type="EMBL" id="KEZ92633.1"/>
    </source>
</evidence>
<dbReference type="PANTHER" id="PTHR12151">
    <property type="entry name" value="ELECTRON TRANSPORT PROTIN SCO1/SENC FAMILY MEMBER"/>
    <property type="match status" value="1"/>
</dbReference>
<evidence type="ECO:0000256" key="1">
    <source>
        <dbReference type="ARBA" id="ARBA00010996"/>
    </source>
</evidence>
<feature type="transmembrane region" description="Helical" evidence="5">
    <location>
        <begin position="9"/>
        <end position="32"/>
    </location>
</feature>
<keyword evidence="10" id="KW-1185">Reference proteome</keyword>
<keyword evidence="3" id="KW-0479">Metal-binding</keyword>
<dbReference type="SUPFAM" id="SSF52833">
    <property type="entry name" value="Thioredoxin-like"/>
    <property type="match status" value="1"/>
</dbReference>
<dbReference type="InterPro" id="IPR013766">
    <property type="entry name" value="Thioredoxin_domain"/>
</dbReference>
<dbReference type="InterPro" id="IPR003782">
    <property type="entry name" value="SCO1/SenC"/>
</dbReference>
<dbReference type="CDD" id="cd02968">
    <property type="entry name" value="SCO"/>
    <property type="match status" value="1"/>
</dbReference>
<keyword evidence="5" id="KW-0472">Membrane</keyword>
<dbReference type="AlphaFoldDB" id="A0A084JUJ9"/>
<evidence type="ECO:0000256" key="2">
    <source>
        <dbReference type="ARBA" id="ARBA00023008"/>
    </source>
</evidence>
<keyword evidence="4" id="KW-1015">Disulfide bond</keyword>
<evidence type="ECO:0000313" key="9">
    <source>
        <dbReference type="Proteomes" id="UP000028531"/>
    </source>
</evidence>
<proteinExistence type="inferred from homology"/>